<dbReference type="EMBL" id="BPLR01004542">
    <property type="protein sequence ID" value="GIX95619.1"/>
    <property type="molecule type" value="Genomic_DNA"/>
</dbReference>
<sequence length="97" mass="11520">MLGRRFFEEYSLTTVFPDVPIGHFIYHVETEVKYLQEREFMPDLRIKLLDEAVIQVQEEDAPQLFAEHVRFNPFDGVVRELQCREFQHGVVQHSAQV</sequence>
<accession>A0AAV4PEV2</accession>
<comment type="caution">
    <text evidence="1">The sequence shown here is derived from an EMBL/GenBank/DDBJ whole genome shotgun (WGS) entry which is preliminary data.</text>
</comment>
<dbReference type="Proteomes" id="UP001054945">
    <property type="component" value="Unassembled WGS sequence"/>
</dbReference>
<dbReference type="AlphaFoldDB" id="A0AAV4PEV2"/>
<reference evidence="1 2" key="1">
    <citation type="submission" date="2021-06" db="EMBL/GenBank/DDBJ databases">
        <title>Caerostris extrusa draft genome.</title>
        <authorList>
            <person name="Kono N."/>
            <person name="Arakawa K."/>
        </authorList>
    </citation>
    <scope>NUCLEOTIDE SEQUENCE [LARGE SCALE GENOMIC DNA]</scope>
</reference>
<keyword evidence="2" id="KW-1185">Reference proteome</keyword>
<organism evidence="1 2">
    <name type="scientific">Caerostris extrusa</name>
    <name type="common">Bark spider</name>
    <name type="synonym">Caerostris bankana</name>
    <dbReference type="NCBI Taxonomy" id="172846"/>
    <lineage>
        <taxon>Eukaryota</taxon>
        <taxon>Metazoa</taxon>
        <taxon>Ecdysozoa</taxon>
        <taxon>Arthropoda</taxon>
        <taxon>Chelicerata</taxon>
        <taxon>Arachnida</taxon>
        <taxon>Araneae</taxon>
        <taxon>Araneomorphae</taxon>
        <taxon>Entelegynae</taxon>
        <taxon>Araneoidea</taxon>
        <taxon>Araneidae</taxon>
        <taxon>Caerostris</taxon>
    </lineage>
</organism>
<proteinExistence type="predicted"/>
<evidence type="ECO:0000313" key="2">
    <source>
        <dbReference type="Proteomes" id="UP001054945"/>
    </source>
</evidence>
<gene>
    <name evidence="1" type="ORF">CEXT_256161</name>
</gene>
<protein>
    <submittedName>
        <fullName evidence="1">Uncharacterized protein</fullName>
    </submittedName>
</protein>
<evidence type="ECO:0000313" key="1">
    <source>
        <dbReference type="EMBL" id="GIX95619.1"/>
    </source>
</evidence>
<name>A0AAV4PEV2_CAEEX</name>